<gene>
    <name evidence="2" type="ORF">GQ55_1G350400</name>
</gene>
<sequence>MRNSRDRAGRSQACEIYVGRPRLRRHGWFARRGGKSMNPRCCGANAPQHLRKKEEGRLGAFFASRAACPGSSAGELGARSMCRSRDSTTGQFRSRPFAIARGLA</sequence>
<accession>A0A2T7FAT3</accession>
<dbReference type="Proteomes" id="UP000244336">
    <property type="component" value="Chromosome 1"/>
</dbReference>
<proteinExistence type="predicted"/>
<dbReference type="EMBL" id="CM009749">
    <property type="protein sequence ID" value="PUZ77185.1"/>
    <property type="molecule type" value="Genomic_DNA"/>
</dbReference>
<dbReference type="Gramene" id="PUZ77185">
    <property type="protein sequence ID" value="PUZ77185"/>
    <property type="gene ID" value="GQ55_1G350400"/>
</dbReference>
<evidence type="ECO:0000256" key="1">
    <source>
        <dbReference type="SAM" id="MobiDB-lite"/>
    </source>
</evidence>
<dbReference type="AlphaFoldDB" id="A0A2T7FAT3"/>
<organism evidence="2 3">
    <name type="scientific">Panicum hallii var. hallii</name>
    <dbReference type="NCBI Taxonomy" id="1504633"/>
    <lineage>
        <taxon>Eukaryota</taxon>
        <taxon>Viridiplantae</taxon>
        <taxon>Streptophyta</taxon>
        <taxon>Embryophyta</taxon>
        <taxon>Tracheophyta</taxon>
        <taxon>Spermatophyta</taxon>
        <taxon>Magnoliopsida</taxon>
        <taxon>Liliopsida</taxon>
        <taxon>Poales</taxon>
        <taxon>Poaceae</taxon>
        <taxon>PACMAD clade</taxon>
        <taxon>Panicoideae</taxon>
        <taxon>Panicodae</taxon>
        <taxon>Paniceae</taxon>
        <taxon>Panicinae</taxon>
        <taxon>Panicum</taxon>
        <taxon>Panicum sect. Panicum</taxon>
    </lineage>
</organism>
<name>A0A2T7FAT3_9POAL</name>
<evidence type="ECO:0000313" key="2">
    <source>
        <dbReference type="EMBL" id="PUZ77185.1"/>
    </source>
</evidence>
<keyword evidence="3" id="KW-1185">Reference proteome</keyword>
<reference evidence="2 3" key="1">
    <citation type="submission" date="2018-04" db="EMBL/GenBank/DDBJ databases">
        <title>WGS assembly of Panicum hallii var. hallii HAL2.</title>
        <authorList>
            <person name="Lovell J."/>
            <person name="Jenkins J."/>
            <person name="Lowry D."/>
            <person name="Mamidi S."/>
            <person name="Sreedasyam A."/>
            <person name="Weng X."/>
            <person name="Barry K."/>
            <person name="Bonette J."/>
            <person name="Campitelli B."/>
            <person name="Daum C."/>
            <person name="Gordon S."/>
            <person name="Gould B."/>
            <person name="Lipzen A."/>
            <person name="MacQueen A."/>
            <person name="Palacio-Mejia J."/>
            <person name="Plott C."/>
            <person name="Shakirov E."/>
            <person name="Shu S."/>
            <person name="Yoshinaga Y."/>
            <person name="Zane M."/>
            <person name="Rokhsar D."/>
            <person name="Grimwood J."/>
            <person name="Schmutz J."/>
            <person name="Juenger T."/>
        </authorList>
    </citation>
    <scope>NUCLEOTIDE SEQUENCE [LARGE SCALE GENOMIC DNA]</scope>
    <source>
        <strain evidence="3">cv. HAL2</strain>
    </source>
</reference>
<protein>
    <submittedName>
        <fullName evidence="2">Uncharacterized protein</fullName>
    </submittedName>
</protein>
<evidence type="ECO:0000313" key="3">
    <source>
        <dbReference type="Proteomes" id="UP000244336"/>
    </source>
</evidence>
<feature type="region of interest" description="Disordered" evidence="1">
    <location>
        <begin position="69"/>
        <end position="89"/>
    </location>
</feature>